<feature type="compositionally biased region" description="Polar residues" evidence="1">
    <location>
        <begin position="247"/>
        <end position="267"/>
    </location>
</feature>
<comment type="caution">
    <text evidence="3">The sequence shown here is derived from an EMBL/GenBank/DDBJ whole genome shotgun (WGS) entry which is preliminary data.</text>
</comment>
<keyword evidence="2" id="KW-0472">Membrane</keyword>
<dbReference type="Pfam" id="PF20567">
    <property type="entry name" value="DUF6776"/>
    <property type="match status" value="1"/>
</dbReference>
<accession>A0ABT0N4Q7</accession>
<evidence type="ECO:0000256" key="1">
    <source>
        <dbReference type="SAM" id="MobiDB-lite"/>
    </source>
</evidence>
<evidence type="ECO:0008006" key="5">
    <source>
        <dbReference type="Google" id="ProtNLM"/>
    </source>
</evidence>
<reference evidence="3 4" key="1">
    <citation type="submission" date="2022-01" db="EMBL/GenBank/DDBJ databases">
        <title>Whole genome-based taxonomy of the Shewanellaceae.</title>
        <authorList>
            <person name="Martin-Rodriguez A.J."/>
        </authorList>
    </citation>
    <scope>NUCLEOTIDE SEQUENCE [LARGE SCALE GENOMIC DNA]</scope>
    <source>
        <strain evidence="3 4">DSM 21332</strain>
    </source>
</reference>
<dbReference type="RefSeq" id="WP_249248208.1">
    <property type="nucleotide sequence ID" value="NZ_JAKIKT010000002.1"/>
</dbReference>
<evidence type="ECO:0000313" key="3">
    <source>
        <dbReference type="EMBL" id="MCL2913443.1"/>
    </source>
</evidence>
<proteinExistence type="predicted"/>
<organism evidence="3 4">
    <name type="scientific">Shewanella corallii</name>
    <dbReference type="NCBI Taxonomy" id="560080"/>
    <lineage>
        <taxon>Bacteria</taxon>
        <taxon>Pseudomonadati</taxon>
        <taxon>Pseudomonadota</taxon>
        <taxon>Gammaproteobacteria</taxon>
        <taxon>Alteromonadales</taxon>
        <taxon>Shewanellaceae</taxon>
        <taxon>Shewanella</taxon>
    </lineage>
</organism>
<dbReference type="EMBL" id="JAKIKT010000002">
    <property type="protein sequence ID" value="MCL2913443.1"/>
    <property type="molecule type" value="Genomic_DNA"/>
</dbReference>
<gene>
    <name evidence="3" type="ORF">L2725_06525</name>
</gene>
<feature type="region of interest" description="Disordered" evidence="1">
    <location>
        <begin position="226"/>
        <end position="267"/>
    </location>
</feature>
<feature type="transmembrane region" description="Helical" evidence="2">
    <location>
        <begin position="21"/>
        <end position="43"/>
    </location>
</feature>
<sequence length="267" mass="30219">MSNYHRWADRLQGAERRYRASSLYLLLLVLVAFVLGGLSHYFWSAEHTRPVVSQDGEIARLETELQARSSELASRNLELVVAKEANDNMQKMFNDQLVREKQLQRELNFYRSVMAPENNAEGVAIYSAELLPGVESGKQRLELTLMQLEKRKQLVKGWVEVSLIGTEDGVARTIPLKTLTGNTPAFNFRYFQMLESEFALPEGFNLARVNVKVVVPASRWTKGAESEQTFSVPELTSGEKEPRVILEQNSQVTDNPAQQTDVRGSND</sequence>
<evidence type="ECO:0000313" key="4">
    <source>
        <dbReference type="Proteomes" id="UP001202831"/>
    </source>
</evidence>
<keyword evidence="4" id="KW-1185">Reference proteome</keyword>
<evidence type="ECO:0000256" key="2">
    <source>
        <dbReference type="SAM" id="Phobius"/>
    </source>
</evidence>
<keyword evidence="2" id="KW-1133">Transmembrane helix</keyword>
<dbReference type="Proteomes" id="UP001202831">
    <property type="component" value="Unassembled WGS sequence"/>
</dbReference>
<name>A0ABT0N4Q7_9GAMM</name>
<keyword evidence="2" id="KW-0812">Transmembrane</keyword>
<protein>
    <recommendedName>
        <fullName evidence="5">MSHA biogenesis protein MshJ</fullName>
    </recommendedName>
</protein>
<dbReference type="InterPro" id="IPR046703">
    <property type="entry name" value="DUF6776"/>
</dbReference>